<keyword evidence="4" id="KW-1185">Reference proteome</keyword>
<feature type="region of interest" description="Disordered" evidence="1">
    <location>
        <begin position="60"/>
        <end position="152"/>
    </location>
</feature>
<evidence type="ECO:0000256" key="1">
    <source>
        <dbReference type="SAM" id="MobiDB-lite"/>
    </source>
</evidence>
<keyword evidence="2" id="KW-0472">Membrane</keyword>
<sequence length="152" mass="17172">NLAAVVSIVIQLAIVQYALLLFSHSTYTLQRVSIYLSCTMTHALSLEIARALFQWLNNESTAEPPSTSSPPPTAQHYVRSPELRIYDTMPEVERNSRPVSRDSSSSHRSSCSVSSTRDPEQQQQQQQQRRRRRAEGENATTPLLGLKGWFVE</sequence>
<protein>
    <submittedName>
        <fullName evidence="3">Uncharacterized protein</fullName>
    </submittedName>
</protein>
<feature type="compositionally biased region" description="Basic and acidic residues" evidence="1">
    <location>
        <begin position="79"/>
        <end position="100"/>
    </location>
</feature>
<evidence type="ECO:0000313" key="3">
    <source>
        <dbReference type="EMBL" id="PSN70615.1"/>
    </source>
</evidence>
<reference evidence="3 4" key="1">
    <citation type="journal article" date="2018" name="Front. Microbiol.">
        <title>Genome-Wide Analysis of Corynespora cassiicola Leaf Fall Disease Putative Effectors.</title>
        <authorList>
            <person name="Lopez D."/>
            <person name="Ribeiro S."/>
            <person name="Label P."/>
            <person name="Fumanal B."/>
            <person name="Venisse J.S."/>
            <person name="Kohler A."/>
            <person name="de Oliveira R.R."/>
            <person name="Labutti K."/>
            <person name="Lipzen A."/>
            <person name="Lail K."/>
            <person name="Bauer D."/>
            <person name="Ohm R.A."/>
            <person name="Barry K.W."/>
            <person name="Spatafora J."/>
            <person name="Grigoriev I.V."/>
            <person name="Martin F.M."/>
            <person name="Pujade-Renaud V."/>
        </authorList>
    </citation>
    <scope>NUCLEOTIDE SEQUENCE [LARGE SCALE GENOMIC DNA]</scope>
    <source>
        <strain evidence="3 4">Philippines</strain>
    </source>
</reference>
<evidence type="ECO:0000313" key="4">
    <source>
        <dbReference type="Proteomes" id="UP000240883"/>
    </source>
</evidence>
<organism evidence="3 4">
    <name type="scientific">Corynespora cassiicola Philippines</name>
    <dbReference type="NCBI Taxonomy" id="1448308"/>
    <lineage>
        <taxon>Eukaryota</taxon>
        <taxon>Fungi</taxon>
        <taxon>Dikarya</taxon>
        <taxon>Ascomycota</taxon>
        <taxon>Pezizomycotina</taxon>
        <taxon>Dothideomycetes</taxon>
        <taxon>Pleosporomycetidae</taxon>
        <taxon>Pleosporales</taxon>
        <taxon>Corynesporascaceae</taxon>
        <taxon>Corynespora</taxon>
    </lineage>
</organism>
<keyword evidence="2" id="KW-1133">Transmembrane helix</keyword>
<feature type="transmembrane region" description="Helical" evidence="2">
    <location>
        <begin position="6"/>
        <end position="23"/>
    </location>
</feature>
<accession>A0A2T2NYW5</accession>
<evidence type="ECO:0000256" key="2">
    <source>
        <dbReference type="SAM" id="Phobius"/>
    </source>
</evidence>
<dbReference type="Proteomes" id="UP000240883">
    <property type="component" value="Unassembled WGS sequence"/>
</dbReference>
<proteinExistence type="predicted"/>
<keyword evidence="2" id="KW-0812">Transmembrane</keyword>
<gene>
    <name evidence="3" type="ORF">BS50DRAFT_264847</name>
</gene>
<feature type="compositionally biased region" description="Low complexity" evidence="1">
    <location>
        <begin position="101"/>
        <end position="127"/>
    </location>
</feature>
<feature type="non-terminal residue" evidence="3">
    <location>
        <position position="1"/>
    </location>
</feature>
<name>A0A2T2NYW5_CORCC</name>
<dbReference type="AlphaFoldDB" id="A0A2T2NYW5"/>
<dbReference type="EMBL" id="KZ678131">
    <property type="protein sequence ID" value="PSN70615.1"/>
    <property type="molecule type" value="Genomic_DNA"/>
</dbReference>